<dbReference type="GO" id="GO:0008615">
    <property type="term" value="P:pyridoxine biosynthetic process"/>
    <property type="evidence" value="ECO:0007669"/>
    <property type="project" value="UniProtKB-UniRule"/>
</dbReference>
<comment type="catalytic activity">
    <reaction evidence="7">
        <text>4-(phosphooxy)-L-threonine + NAD(+) = 3-amino-2-oxopropyl phosphate + CO2 + NADH</text>
        <dbReference type="Rhea" id="RHEA:32275"/>
        <dbReference type="ChEBI" id="CHEBI:16526"/>
        <dbReference type="ChEBI" id="CHEBI:57279"/>
        <dbReference type="ChEBI" id="CHEBI:57540"/>
        <dbReference type="ChEBI" id="CHEBI:57945"/>
        <dbReference type="ChEBI" id="CHEBI:58452"/>
        <dbReference type="EC" id="1.1.1.262"/>
    </reaction>
</comment>
<organism evidence="8 9">
    <name type="scientific">Rhodovastum atsumiense</name>
    <dbReference type="NCBI Taxonomy" id="504468"/>
    <lineage>
        <taxon>Bacteria</taxon>
        <taxon>Pseudomonadati</taxon>
        <taxon>Pseudomonadota</taxon>
        <taxon>Alphaproteobacteria</taxon>
        <taxon>Acetobacterales</taxon>
        <taxon>Acetobacteraceae</taxon>
        <taxon>Rhodovastum</taxon>
    </lineage>
</organism>
<comment type="subcellular location">
    <subcellularLocation>
        <location evidence="7">Cytoplasm</location>
    </subcellularLocation>
</comment>
<feature type="binding site" evidence="7">
    <location>
        <position position="265"/>
    </location>
    <ligand>
        <name>a divalent metal cation</name>
        <dbReference type="ChEBI" id="CHEBI:60240"/>
        <note>ligand shared between dimeric partners</note>
    </ligand>
</feature>
<feature type="binding site" evidence="7">
    <location>
        <position position="135"/>
    </location>
    <ligand>
        <name>substrate</name>
    </ligand>
</feature>
<evidence type="ECO:0000313" key="9">
    <source>
        <dbReference type="Proteomes" id="UP000325255"/>
    </source>
</evidence>
<name>A0A5M6IQD6_9PROT</name>
<keyword evidence="7" id="KW-0170">Cobalt</keyword>
<feature type="binding site" evidence="7">
    <location>
        <position position="165"/>
    </location>
    <ligand>
        <name>a divalent metal cation</name>
        <dbReference type="ChEBI" id="CHEBI:60240"/>
        <note>ligand shared between dimeric partners</note>
    </ligand>
</feature>
<proteinExistence type="inferred from homology"/>
<gene>
    <name evidence="7 8" type="primary">pdxA</name>
    <name evidence="8" type="ORF">F1189_19260</name>
</gene>
<keyword evidence="6 7" id="KW-0664">Pyridoxine biosynthesis</keyword>
<dbReference type="GO" id="GO:0042823">
    <property type="term" value="P:pyridoxal phosphate biosynthetic process"/>
    <property type="evidence" value="ECO:0007669"/>
    <property type="project" value="UniProtKB-UniRule"/>
</dbReference>
<dbReference type="GO" id="GO:0005737">
    <property type="term" value="C:cytoplasm"/>
    <property type="evidence" value="ECO:0007669"/>
    <property type="project" value="UniProtKB-SubCell"/>
</dbReference>
<dbReference type="EC" id="1.1.1.262" evidence="7"/>
<protein>
    <recommendedName>
        <fullName evidence="7">4-hydroxythreonine-4-phosphate dehydrogenase</fullName>
        <ecNumber evidence="7">1.1.1.262</ecNumber>
    </recommendedName>
    <alternativeName>
        <fullName evidence="7">4-(phosphohydroxy)-L-threonine dehydrogenase</fullName>
    </alternativeName>
</protein>
<keyword evidence="4 7" id="KW-0560">Oxidoreductase</keyword>
<dbReference type="OrthoDB" id="9801783at2"/>
<evidence type="ECO:0000256" key="1">
    <source>
        <dbReference type="ARBA" id="ARBA00022490"/>
    </source>
</evidence>
<evidence type="ECO:0000256" key="6">
    <source>
        <dbReference type="ARBA" id="ARBA00023096"/>
    </source>
</evidence>
<evidence type="ECO:0000256" key="5">
    <source>
        <dbReference type="ARBA" id="ARBA00023027"/>
    </source>
</evidence>
<feature type="binding site" evidence="7">
    <location>
        <position position="273"/>
    </location>
    <ligand>
        <name>substrate</name>
    </ligand>
</feature>
<comment type="cofactor">
    <cofactor evidence="7">
        <name>Zn(2+)</name>
        <dbReference type="ChEBI" id="CHEBI:29105"/>
    </cofactor>
    <cofactor evidence="7">
        <name>Mg(2+)</name>
        <dbReference type="ChEBI" id="CHEBI:18420"/>
    </cofactor>
    <cofactor evidence="7">
        <name>Co(2+)</name>
        <dbReference type="ChEBI" id="CHEBI:48828"/>
    </cofactor>
    <text evidence="7">Binds 1 divalent metal cation per subunit. Can use ions such as Zn(2+), Mg(2+) or Co(2+).</text>
</comment>
<sequence length="331" mass="34340">MTMPLALTMGDPAGIGGELTLKAWLARRHAAPFVALDDPGRLQALARKLSLDVPIREVPTIDVAAGVFRDALPVFPVPLGTPPVPGTPDPANAAAVIASIEQATRLTLAGEAAAVVTNPIHKSTLYGVGFPHPGHTEFLAALTGTALPVMMLASPVLRVVPVTVHASLRRMLEMITVERIVAVCRVTDAALRAQWGIPAPRLALAGLNPHAGEDGTMGEEEILTIAPAIAQLRAEGIDAFGPFAADSMFTPTARAGYDVAMGMYHDQALIPLKTLDMAQGVNVTLGLPVVRTSPDHGTAFAIAGQGRADPSSLIAAIDLAADLASRKEATA</sequence>
<evidence type="ECO:0000256" key="7">
    <source>
        <dbReference type="HAMAP-Rule" id="MF_00536"/>
    </source>
</evidence>
<comment type="pathway">
    <text evidence="7">Cofactor biosynthesis; pyridoxine 5'-phosphate biosynthesis; pyridoxine 5'-phosphate from D-erythrose 4-phosphate: step 4/5.</text>
</comment>
<comment type="subunit">
    <text evidence="7">Homodimer.</text>
</comment>
<dbReference type="Pfam" id="PF04166">
    <property type="entry name" value="PdxA"/>
    <property type="match status" value="1"/>
</dbReference>
<comment type="similarity">
    <text evidence="7">Belongs to the PdxA family.</text>
</comment>
<dbReference type="UniPathway" id="UPA00244">
    <property type="reaction ID" value="UER00312"/>
</dbReference>
<dbReference type="GO" id="GO:0000287">
    <property type="term" value="F:magnesium ion binding"/>
    <property type="evidence" value="ECO:0007669"/>
    <property type="project" value="UniProtKB-UniRule"/>
</dbReference>
<dbReference type="PANTHER" id="PTHR30004:SF6">
    <property type="entry name" value="D-THREONATE 4-PHOSPHATE DEHYDROGENASE"/>
    <property type="match status" value="1"/>
</dbReference>
<evidence type="ECO:0000256" key="3">
    <source>
        <dbReference type="ARBA" id="ARBA00022857"/>
    </source>
</evidence>
<keyword evidence="9" id="KW-1185">Reference proteome</keyword>
<comment type="miscellaneous">
    <text evidence="7">The active site is located at the dimer interface.</text>
</comment>
<dbReference type="PANTHER" id="PTHR30004">
    <property type="entry name" value="4-HYDROXYTHREONINE-4-PHOSPHATE DEHYDROGENASE"/>
    <property type="match status" value="1"/>
</dbReference>
<keyword evidence="1 7" id="KW-0963">Cytoplasm</keyword>
<dbReference type="Proteomes" id="UP000325255">
    <property type="component" value="Unassembled WGS sequence"/>
</dbReference>
<dbReference type="SUPFAM" id="SSF53659">
    <property type="entry name" value="Isocitrate/Isopropylmalate dehydrogenase-like"/>
    <property type="match status" value="1"/>
</dbReference>
<evidence type="ECO:0000256" key="2">
    <source>
        <dbReference type="ARBA" id="ARBA00022723"/>
    </source>
</evidence>
<dbReference type="InterPro" id="IPR037510">
    <property type="entry name" value="PdxA"/>
</dbReference>
<accession>A0A5M6IQD6</accession>
<feature type="binding site" evidence="7">
    <location>
        <position position="136"/>
    </location>
    <ligand>
        <name>substrate</name>
    </ligand>
</feature>
<keyword evidence="3 7" id="KW-0521">NADP</keyword>
<dbReference type="NCBIfam" id="TIGR00557">
    <property type="entry name" value="pdxA"/>
    <property type="match status" value="1"/>
</dbReference>
<keyword evidence="2 7" id="KW-0479">Metal-binding</keyword>
<dbReference type="EMBL" id="VWPK01000032">
    <property type="protein sequence ID" value="KAA5610492.1"/>
    <property type="molecule type" value="Genomic_DNA"/>
</dbReference>
<feature type="binding site" evidence="7">
    <location>
        <position position="282"/>
    </location>
    <ligand>
        <name>substrate</name>
    </ligand>
</feature>
<dbReference type="NCBIfam" id="NF003699">
    <property type="entry name" value="PRK05312.1"/>
    <property type="match status" value="1"/>
</dbReference>
<dbReference type="RefSeq" id="WP_150042497.1">
    <property type="nucleotide sequence ID" value="NZ_OW485601.1"/>
</dbReference>
<evidence type="ECO:0000313" key="8">
    <source>
        <dbReference type="EMBL" id="KAA5610492.1"/>
    </source>
</evidence>
<dbReference type="InterPro" id="IPR005255">
    <property type="entry name" value="PdxA_fam"/>
</dbReference>
<dbReference type="GO" id="GO:0051287">
    <property type="term" value="F:NAD binding"/>
    <property type="evidence" value="ECO:0007669"/>
    <property type="project" value="InterPro"/>
</dbReference>
<dbReference type="Gene3D" id="3.40.718.10">
    <property type="entry name" value="Isopropylmalate Dehydrogenase"/>
    <property type="match status" value="1"/>
</dbReference>
<dbReference type="GO" id="GO:0050570">
    <property type="term" value="F:4-hydroxythreonine-4-phosphate dehydrogenase activity"/>
    <property type="evidence" value="ECO:0007669"/>
    <property type="project" value="UniProtKB-UniRule"/>
</dbReference>
<keyword evidence="7" id="KW-0460">Magnesium</keyword>
<feature type="binding site" evidence="7">
    <location>
        <position position="210"/>
    </location>
    <ligand>
        <name>a divalent metal cation</name>
        <dbReference type="ChEBI" id="CHEBI:60240"/>
        <note>ligand shared between dimeric partners</note>
    </ligand>
</feature>
<dbReference type="HAMAP" id="MF_00536">
    <property type="entry name" value="PdxA"/>
    <property type="match status" value="1"/>
</dbReference>
<dbReference type="GO" id="GO:0050897">
    <property type="term" value="F:cobalt ion binding"/>
    <property type="evidence" value="ECO:0007669"/>
    <property type="project" value="UniProtKB-UniRule"/>
</dbReference>
<dbReference type="GO" id="GO:0008270">
    <property type="term" value="F:zinc ion binding"/>
    <property type="evidence" value="ECO:0007669"/>
    <property type="project" value="UniProtKB-UniRule"/>
</dbReference>
<dbReference type="AlphaFoldDB" id="A0A5M6IQD6"/>
<keyword evidence="7" id="KW-0862">Zinc</keyword>
<evidence type="ECO:0000256" key="4">
    <source>
        <dbReference type="ARBA" id="ARBA00023002"/>
    </source>
</evidence>
<comment type="function">
    <text evidence="7">Catalyzes the NAD(P)-dependent oxidation of 4-(phosphooxy)-L-threonine (HTP) into 2-amino-3-oxo-4-(phosphooxy)butyric acid which spontaneously decarboxylates to form 3-amino-2-oxopropyl phosphate (AHAP).</text>
</comment>
<reference evidence="8 9" key="1">
    <citation type="submission" date="2019-09" db="EMBL/GenBank/DDBJ databases">
        <title>Genome sequence of Rhodovastum atsumiense, a diverse member of the Acetobacteraceae family of non-sulfur purple photosynthetic bacteria.</title>
        <authorList>
            <person name="Meyer T."/>
            <person name="Kyndt J."/>
        </authorList>
    </citation>
    <scope>NUCLEOTIDE SEQUENCE [LARGE SCALE GENOMIC DNA]</scope>
    <source>
        <strain evidence="8 9">DSM 21279</strain>
    </source>
</reference>
<comment type="caution">
    <text evidence="8">The sequence shown here is derived from an EMBL/GenBank/DDBJ whole genome shotgun (WGS) entry which is preliminary data.</text>
</comment>
<keyword evidence="5 7" id="KW-0520">NAD</keyword>
<feature type="binding site" evidence="7">
    <location>
        <position position="291"/>
    </location>
    <ligand>
        <name>substrate</name>
    </ligand>
</feature>